<keyword evidence="2" id="KW-1185">Reference proteome</keyword>
<evidence type="ECO:0000313" key="1">
    <source>
        <dbReference type="EMBL" id="MBO3100047.1"/>
    </source>
</evidence>
<name>A0ABS3SWH4_9FLAO</name>
<proteinExistence type="predicted"/>
<accession>A0ABS3SWH4</accession>
<dbReference type="Proteomes" id="UP000681315">
    <property type="component" value="Unassembled WGS sequence"/>
</dbReference>
<dbReference type="RefSeq" id="WP_208235154.1">
    <property type="nucleotide sequence ID" value="NZ_JAGEVG010000027.1"/>
</dbReference>
<dbReference type="SUPFAM" id="SSF55144">
    <property type="entry name" value="LigT-like"/>
    <property type="match status" value="1"/>
</dbReference>
<comment type="caution">
    <text evidence="1">The sequence shown here is derived from an EMBL/GenBank/DDBJ whole genome shotgun (WGS) entry which is preliminary data.</text>
</comment>
<dbReference type="PROSITE" id="PS51257">
    <property type="entry name" value="PROKAR_LIPOPROTEIN"/>
    <property type="match status" value="1"/>
</dbReference>
<dbReference type="EMBL" id="JAGEVG010000027">
    <property type="protein sequence ID" value="MBO3100047.1"/>
    <property type="molecule type" value="Genomic_DNA"/>
</dbReference>
<organism evidence="1 2">
    <name type="scientific">Gelidibacter pelagius</name>
    <dbReference type="NCBI Taxonomy" id="2819985"/>
    <lineage>
        <taxon>Bacteria</taxon>
        <taxon>Pseudomonadati</taxon>
        <taxon>Bacteroidota</taxon>
        <taxon>Flavobacteriia</taxon>
        <taxon>Flavobacteriales</taxon>
        <taxon>Flavobacteriaceae</taxon>
        <taxon>Gelidibacter</taxon>
    </lineage>
</organism>
<reference evidence="1 2" key="1">
    <citation type="submission" date="2021-03" db="EMBL/GenBank/DDBJ databases">
        <title>Gelidibacter sp. nov., isolated from costal sediment.</title>
        <authorList>
            <person name="Lun K.-Y."/>
        </authorList>
    </citation>
    <scope>NUCLEOTIDE SEQUENCE [LARGE SCALE GENOMIC DNA]</scope>
    <source>
        <strain evidence="1 2">DF109</strain>
    </source>
</reference>
<sequence length="229" mass="25742">MNKYSLIITFLVITLISSCAQKQEKTIAIGVMLTLPEDMYQQSVQLNRAILEKHPDNISLDDHHIPHITLLQCYVKESDLSKIEQALNGLYKTIENDSLWADELQYSKDKTESFASIGIKRSPSLMALHEQTITLLEPYMIPDGSQVSYVQTADGTPIDDFTLAYVPKFVSAHSYEHYNPHISLGVAKTTLLDSLAQNQFQSKKFQAAAIGVYQLGAFGTAQKRIWESE</sequence>
<evidence type="ECO:0008006" key="3">
    <source>
        <dbReference type="Google" id="ProtNLM"/>
    </source>
</evidence>
<evidence type="ECO:0000313" key="2">
    <source>
        <dbReference type="Proteomes" id="UP000681315"/>
    </source>
</evidence>
<protein>
    <recommendedName>
        <fullName evidence="3">2'-5' RNA ligase superfamily protein</fullName>
    </recommendedName>
</protein>
<gene>
    <name evidence="1" type="ORF">J4051_17375</name>
</gene>
<dbReference type="Gene3D" id="3.90.1140.10">
    <property type="entry name" value="Cyclic phosphodiesterase"/>
    <property type="match status" value="1"/>
</dbReference>
<dbReference type="InterPro" id="IPR009097">
    <property type="entry name" value="Cyclic_Pdiesterase"/>
</dbReference>